<comment type="catalytic activity">
    <reaction evidence="11">
        <text>N(6)-[(R)-lipoyl]-L-lysyl-[protein] + 3-methyl-2-oxobutanoate + H(+) = N(6)-[(R)-S(8)-2-methylpropanoyldihydrolipoyl]-L-lysyl-[protein] + CO2</text>
        <dbReference type="Rhea" id="RHEA:13457"/>
        <dbReference type="Rhea" id="RHEA-COMP:10474"/>
        <dbReference type="Rhea" id="RHEA-COMP:10497"/>
        <dbReference type="ChEBI" id="CHEBI:11851"/>
        <dbReference type="ChEBI" id="CHEBI:15378"/>
        <dbReference type="ChEBI" id="CHEBI:16526"/>
        <dbReference type="ChEBI" id="CHEBI:83099"/>
        <dbReference type="ChEBI" id="CHEBI:83142"/>
        <dbReference type="EC" id="1.2.4.4"/>
    </reaction>
</comment>
<dbReference type="AlphaFoldDB" id="A0A2P6VPI3"/>
<evidence type="ECO:0000256" key="9">
    <source>
        <dbReference type="ARBA" id="ARBA00023128"/>
    </source>
</evidence>
<dbReference type="InterPro" id="IPR029061">
    <property type="entry name" value="THDP-binding"/>
</dbReference>
<evidence type="ECO:0000256" key="10">
    <source>
        <dbReference type="ARBA" id="ARBA00031050"/>
    </source>
</evidence>
<comment type="similarity">
    <text evidence="3">Belongs to the BCKDHA family.</text>
</comment>
<feature type="region of interest" description="Disordered" evidence="12">
    <location>
        <begin position="26"/>
        <end position="66"/>
    </location>
</feature>
<dbReference type="PANTHER" id="PTHR43380">
    <property type="entry name" value="2-OXOISOVALERATE DEHYDROGENASE SUBUNIT ALPHA, MITOCHONDRIAL"/>
    <property type="match status" value="1"/>
</dbReference>
<gene>
    <name evidence="14" type="ORF">C2E20_1135</name>
</gene>
<dbReference type="Proteomes" id="UP000239649">
    <property type="component" value="Unassembled WGS sequence"/>
</dbReference>
<comment type="subcellular location">
    <subcellularLocation>
        <location evidence="2">Mitochondrion matrix</location>
    </subcellularLocation>
</comment>
<proteinExistence type="inferred from homology"/>
<dbReference type="GO" id="GO:0046872">
    <property type="term" value="F:metal ion binding"/>
    <property type="evidence" value="ECO:0007669"/>
    <property type="project" value="UniProtKB-KW"/>
</dbReference>
<keyword evidence="6" id="KW-0809">Transit peptide</keyword>
<dbReference type="InterPro" id="IPR050771">
    <property type="entry name" value="Alpha-ketoacid_DH_E1_comp"/>
</dbReference>
<evidence type="ECO:0000256" key="2">
    <source>
        <dbReference type="ARBA" id="ARBA00004305"/>
    </source>
</evidence>
<reference evidence="14 15" key="1">
    <citation type="journal article" date="2018" name="Plant J.">
        <title>Genome sequences of Chlorella sorokiniana UTEX 1602 and Micractinium conductrix SAG 241.80: implications to maltose excretion by a green alga.</title>
        <authorList>
            <person name="Arriola M.B."/>
            <person name="Velmurugan N."/>
            <person name="Zhang Y."/>
            <person name="Plunkett M.H."/>
            <person name="Hondzo H."/>
            <person name="Barney B.M."/>
        </authorList>
    </citation>
    <scope>NUCLEOTIDE SEQUENCE [LARGE SCALE GENOMIC DNA]</scope>
    <source>
        <strain evidence="14 15">SAG 241.80</strain>
    </source>
</reference>
<evidence type="ECO:0000256" key="6">
    <source>
        <dbReference type="ARBA" id="ARBA00022946"/>
    </source>
</evidence>
<dbReference type="OrthoDB" id="3845at2759"/>
<dbReference type="EMBL" id="LHPF02000002">
    <property type="protein sequence ID" value="PSC75990.1"/>
    <property type="molecule type" value="Genomic_DNA"/>
</dbReference>
<evidence type="ECO:0000256" key="12">
    <source>
        <dbReference type="SAM" id="MobiDB-lite"/>
    </source>
</evidence>
<dbReference type="PANTHER" id="PTHR43380:SF1">
    <property type="entry name" value="2-OXOISOVALERATE DEHYDROGENASE SUBUNIT ALPHA, MITOCHONDRIAL"/>
    <property type="match status" value="1"/>
</dbReference>
<evidence type="ECO:0000256" key="8">
    <source>
        <dbReference type="ARBA" id="ARBA00023002"/>
    </source>
</evidence>
<evidence type="ECO:0000256" key="1">
    <source>
        <dbReference type="ARBA" id="ARBA00001964"/>
    </source>
</evidence>
<evidence type="ECO:0000256" key="11">
    <source>
        <dbReference type="ARBA" id="ARBA00052792"/>
    </source>
</evidence>
<evidence type="ECO:0000313" key="15">
    <source>
        <dbReference type="Proteomes" id="UP000239649"/>
    </source>
</evidence>
<dbReference type="InterPro" id="IPR001017">
    <property type="entry name" value="DH_E1"/>
</dbReference>
<dbReference type="Gene3D" id="3.40.50.970">
    <property type="match status" value="1"/>
</dbReference>
<keyword evidence="15" id="KW-1185">Reference proteome</keyword>
<keyword evidence="9" id="KW-0496">Mitochondrion</keyword>
<comment type="cofactor">
    <cofactor evidence="1">
        <name>thiamine diphosphate</name>
        <dbReference type="ChEBI" id="CHEBI:58937"/>
    </cofactor>
</comment>
<evidence type="ECO:0000256" key="5">
    <source>
        <dbReference type="ARBA" id="ARBA00022723"/>
    </source>
</evidence>
<keyword evidence="8" id="KW-0560">Oxidoreductase</keyword>
<feature type="domain" description="Dehydrogenase E1 component" evidence="13">
    <location>
        <begin position="120"/>
        <end position="416"/>
    </location>
</feature>
<evidence type="ECO:0000259" key="13">
    <source>
        <dbReference type="Pfam" id="PF00676"/>
    </source>
</evidence>
<keyword evidence="5" id="KW-0479">Metal-binding</keyword>
<comment type="caution">
    <text evidence="14">The sequence shown here is derived from an EMBL/GenBank/DDBJ whole genome shotgun (WGS) entry which is preliminary data.</text>
</comment>
<dbReference type="GO" id="GO:0009083">
    <property type="term" value="P:branched-chain amino acid catabolic process"/>
    <property type="evidence" value="ECO:0007669"/>
    <property type="project" value="TreeGrafter"/>
</dbReference>
<organism evidence="14 15">
    <name type="scientific">Micractinium conductrix</name>
    <dbReference type="NCBI Taxonomy" id="554055"/>
    <lineage>
        <taxon>Eukaryota</taxon>
        <taxon>Viridiplantae</taxon>
        <taxon>Chlorophyta</taxon>
        <taxon>core chlorophytes</taxon>
        <taxon>Trebouxiophyceae</taxon>
        <taxon>Chlorellales</taxon>
        <taxon>Chlorellaceae</taxon>
        <taxon>Chlorella clade</taxon>
        <taxon>Micractinium</taxon>
    </lineage>
</organism>
<dbReference type="GO" id="GO:0005759">
    <property type="term" value="C:mitochondrial matrix"/>
    <property type="evidence" value="ECO:0007669"/>
    <property type="project" value="UniProtKB-SubCell"/>
</dbReference>
<keyword evidence="7" id="KW-0630">Potassium</keyword>
<dbReference type="SUPFAM" id="SSF52518">
    <property type="entry name" value="Thiamin diphosphate-binding fold (THDP-binding)"/>
    <property type="match status" value="1"/>
</dbReference>
<name>A0A2P6VPI3_9CHLO</name>
<dbReference type="EC" id="1.2.4.4" evidence="4"/>
<protein>
    <recommendedName>
        <fullName evidence="4">3-methyl-2-oxobutanoate dehydrogenase (2-methylpropanoyl-transferring)</fullName>
        <ecNumber evidence="4">1.2.4.4</ecNumber>
    </recommendedName>
    <alternativeName>
        <fullName evidence="10">Branched-chain alpha-keto acid dehydrogenase E1 component alpha chain</fullName>
    </alternativeName>
</protein>
<accession>A0A2P6VPI3</accession>
<dbReference type="CDD" id="cd02000">
    <property type="entry name" value="TPP_E1_PDC_ADC_BCADC"/>
    <property type="match status" value="1"/>
</dbReference>
<evidence type="ECO:0000256" key="7">
    <source>
        <dbReference type="ARBA" id="ARBA00022958"/>
    </source>
</evidence>
<dbReference type="Pfam" id="PF00676">
    <property type="entry name" value="E1_dh"/>
    <property type="match status" value="1"/>
</dbReference>
<dbReference type="FunFam" id="3.40.50.970:FF:000015">
    <property type="entry name" value="2-oxoisovalerate dehydrogenase subunit alpha"/>
    <property type="match status" value="1"/>
</dbReference>
<dbReference type="STRING" id="554055.A0A2P6VPI3"/>
<feature type="compositionally biased region" description="Low complexity" evidence="12">
    <location>
        <begin position="40"/>
        <end position="57"/>
    </location>
</feature>
<evidence type="ECO:0000256" key="4">
    <source>
        <dbReference type="ARBA" id="ARBA00012277"/>
    </source>
</evidence>
<evidence type="ECO:0000313" key="14">
    <source>
        <dbReference type="EMBL" id="PSC75990.1"/>
    </source>
</evidence>
<sequence length="457" mass="48797">MLTRASVALRACSAARGARALAAAAAASPPPPLSPGTAGGEQPPSGAPASAAASPTAADDRMDFPGGSVPFSRSPAWVGGAFSPRAPLPCYRTLDASGREVPGAAVPHPLSREVAVKMYETMVRLQTADTIFYEAQRQGRFSFYMTSSGEEATAIGSAAALSPDDVVFSQYREQGVIMYRGFTLLDMANQCFGNMHEQGRGRQMPIHYGSRALNFHTISSTLTTQLPHAVGAAYALKLDKRDAVAVAYFGDGAASEGDFHAALNFAATLGAPVIFVCRNNGWAISTPATDQYRGDGIAGRGPGYGVATLRVDGGDAIAVYNATAEARRVALEQQAPVLLEAMSYRSGHHSTSDDSSRYRAAEEMRQWRARDPVARFQRWLVDQGWWDDAADAAARQAARREVIQALEAAQKAPKPPLSSMFEDVYAEMPWHLEAQQRQVMAHVAAHPDACPADIPVK</sequence>
<evidence type="ECO:0000256" key="3">
    <source>
        <dbReference type="ARBA" id="ARBA00008646"/>
    </source>
</evidence>
<dbReference type="GO" id="GO:0003863">
    <property type="term" value="F:branched-chain 2-oxo acid dehydrogenase activity"/>
    <property type="evidence" value="ECO:0007669"/>
    <property type="project" value="UniProtKB-EC"/>
</dbReference>